<evidence type="ECO:0000313" key="2">
    <source>
        <dbReference type="Proteomes" id="UP001519654"/>
    </source>
</evidence>
<dbReference type="InterPro" id="IPR026337">
    <property type="entry name" value="AKG_HExxH"/>
</dbReference>
<gene>
    <name evidence="1" type="ORF">KOI35_32600</name>
</gene>
<organism evidence="1 2">
    <name type="scientific">Paractinoplanes bogorensis</name>
    <dbReference type="NCBI Taxonomy" id="1610840"/>
    <lineage>
        <taxon>Bacteria</taxon>
        <taxon>Bacillati</taxon>
        <taxon>Actinomycetota</taxon>
        <taxon>Actinomycetes</taxon>
        <taxon>Micromonosporales</taxon>
        <taxon>Micromonosporaceae</taxon>
        <taxon>Paractinoplanes</taxon>
    </lineage>
</organism>
<evidence type="ECO:0008006" key="3">
    <source>
        <dbReference type="Google" id="ProtNLM"/>
    </source>
</evidence>
<dbReference type="Proteomes" id="UP001519654">
    <property type="component" value="Unassembled WGS sequence"/>
</dbReference>
<dbReference type="EMBL" id="JAHKKG010000011">
    <property type="protein sequence ID" value="MBU2668263.1"/>
    <property type="molecule type" value="Genomic_DNA"/>
</dbReference>
<evidence type="ECO:0000313" key="1">
    <source>
        <dbReference type="EMBL" id="MBU2668263.1"/>
    </source>
</evidence>
<protein>
    <recommendedName>
        <fullName evidence="3">HEXXH motif domain-containing protein</fullName>
    </recommendedName>
</protein>
<comment type="caution">
    <text evidence="1">The sequence shown here is derived from an EMBL/GenBank/DDBJ whole genome shotgun (WGS) entry which is preliminary data.</text>
</comment>
<reference evidence="1 2" key="1">
    <citation type="submission" date="2021-06" db="EMBL/GenBank/DDBJ databases">
        <title>Actinoplanes lichenicola sp. nov., and Actinoplanes ovalisporus sp. nov., isolated from lichen in Thailand.</title>
        <authorList>
            <person name="Saeng-In P."/>
            <person name="Kanchanasin P."/>
            <person name="Yuki M."/>
            <person name="Kudo T."/>
            <person name="Ohkuma M."/>
            <person name="Phongsopitanun W."/>
            <person name="Tanasupawat S."/>
        </authorList>
    </citation>
    <scope>NUCLEOTIDE SEQUENCE [LARGE SCALE GENOMIC DNA]</scope>
    <source>
        <strain evidence="1 2">NBRC 110975</strain>
    </source>
</reference>
<dbReference type="RefSeq" id="WP_215792530.1">
    <property type="nucleotide sequence ID" value="NZ_JAHKKG010000011.1"/>
</dbReference>
<sequence>MHPVSRHRLSSESFAVLARGDGSAEITREFWVTEESRRILLLSTLLNEIASRPDTLGPLAPVDAVLAILTEAQASDPETFRSVLMEPGVGSGCAYALRRLHGGATSSAPLFVDLGVVHAFALAVAARAGLTWSARLPLRDGNAMIHTYGLARFPGSTPGDTVEASTEAGRIRIGDDLLVPADATDVEPEPGRPGWWSLRRVETGDSLRLSVWLDDLDPLRDLGDPVPPVRLDDDAFGRWQRLIADAWESLCRDYPADADAMAGGITAIVPLKHLPGWETRSASSGEAFGSVMVSEPPDATIMAVSLIHEYQHIKLGALLHLLQLTEPDDGRLYYAPWRDDPRPLGGLIQGIYAFFGIARFWRTRLQKVDGAEREITAFEYAYALQQTAESVRIGLDATTLTETGRILLTGLRQQVEEWQAKPMEAVGPAVERLARLTADSHRIGWRLRHFRPRDEEVAELAGHVGRLGETALGAAVIDPHPDLRWRQRIPAAARRLAVAADVVRPGGTDPVTVAENALLAQDPGSAREAFTGTLSGLDADGAPHVSDDEARAWVGLAMSLDAEGDRDAAAVLNERPDLVRAVFADPGVRRTTGPVELARRLAPVLARAK</sequence>
<dbReference type="NCBIfam" id="TIGR04267">
    <property type="entry name" value="mod_HExxH"/>
    <property type="match status" value="1"/>
</dbReference>
<accession>A0ABS5YXU2</accession>
<name>A0ABS5YXU2_9ACTN</name>
<keyword evidence="2" id="KW-1185">Reference proteome</keyword>
<proteinExistence type="predicted"/>